<organism evidence="2 3">
    <name type="scientific">Punica granatum</name>
    <name type="common">Pomegranate</name>
    <dbReference type="NCBI Taxonomy" id="22663"/>
    <lineage>
        <taxon>Eukaryota</taxon>
        <taxon>Viridiplantae</taxon>
        <taxon>Streptophyta</taxon>
        <taxon>Embryophyta</taxon>
        <taxon>Tracheophyta</taxon>
        <taxon>Spermatophyta</taxon>
        <taxon>Magnoliopsida</taxon>
        <taxon>eudicotyledons</taxon>
        <taxon>Gunneridae</taxon>
        <taxon>Pentapetalae</taxon>
        <taxon>rosids</taxon>
        <taxon>malvids</taxon>
        <taxon>Myrtales</taxon>
        <taxon>Lythraceae</taxon>
        <taxon>Punica</taxon>
    </lineage>
</organism>
<comment type="caution">
    <text evidence="2">The sequence shown here is derived from an EMBL/GenBank/DDBJ whole genome shotgun (WGS) entry which is preliminary data.</text>
</comment>
<name>A0A2I0JK06_PUNGR</name>
<keyword evidence="1" id="KW-0812">Transmembrane</keyword>
<gene>
    <name evidence="2" type="ORF">CRG98_022975</name>
</gene>
<evidence type="ECO:0000256" key="1">
    <source>
        <dbReference type="SAM" id="Phobius"/>
    </source>
</evidence>
<evidence type="ECO:0000313" key="2">
    <source>
        <dbReference type="EMBL" id="PKI56592.1"/>
    </source>
</evidence>
<reference evidence="2 3" key="1">
    <citation type="submission" date="2017-11" db="EMBL/GenBank/DDBJ databases">
        <title>De-novo sequencing of pomegranate (Punica granatum L.) genome.</title>
        <authorList>
            <person name="Akparov Z."/>
            <person name="Amiraslanov A."/>
            <person name="Hajiyeva S."/>
            <person name="Abbasov M."/>
            <person name="Kaur K."/>
            <person name="Hamwieh A."/>
            <person name="Solovyev V."/>
            <person name="Salamov A."/>
            <person name="Braich B."/>
            <person name="Kosarev P."/>
            <person name="Mahmoud A."/>
            <person name="Hajiyev E."/>
            <person name="Babayeva S."/>
            <person name="Izzatullayeva V."/>
            <person name="Mammadov A."/>
            <person name="Mammadov A."/>
            <person name="Sharifova S."/>
            <person name="Ojaghi J."/>
            <person name="Eynullazada K."/>
            <person name="Bayramov B."/>
            <person name="Abdulazimova A."/>
            <person name="Shahmuradov I."/>
        </authorList>
    </citation>
    <scope>NUCLEOTIDE SEQUENCE [LARGE SCALE GENOMIC DNA]</scope>
    <source>
        <strain evidence="3">cv. AG2017</strain>
        <tissue evidence="2">Leaf</tissue>
    </source>
</reference>
<keyword evidence="1" id="KW-0472">Membrane</keyword>
<evidence type="ECO:0000313" key="3">
    <source>
        <dbReference type="Proteomes" id="UP000233551"/>
    </source>
</evidence>
<dbReference type="EMBL" id="PGOL01001591">
    <property type="protein sequence ID" value="PKI56592.1"/>
    <property type="molecule type" value="Genomic_DNA"/>
</dbReference>
<keyword evidence="3" id="KW-1185">Reference proteome</keyword>
<sequence>MDVSKYYSCSYIHHSHVGPSLFVAPNLVRSKGHYPPSLSVKIHGSLHGTTSIRLQRIKSRRKGAILEVSSTFPWASGSNFGAIAWYRPIVSTYDRYDNVTMRMKRVLASLTVGTSTISILSPFTATVQPLLLKLHRHHRWLAIVLRATDPTFARLEVWGGYG</sequence>
<dbReference type="AlphaFoldDB" id="A0A2I0JK06"/>
<proteinExistence type="predicted"/>
<protein>
    <submittedName>
        <fullName evidence="2">Uncharacterized protein</fullName>
    </submittedName>
</protein>
<feature type="transmembrane region" description="Helical" evidence="1">
    <location>
        <begin position="106"/>
        <end position="132"/>
    </location>
</feature>
<keyword evidence="1" id="KW-1133">Transmembrane helix</keyword>
<dbReference type="Proteomes" id="UP000233551">
    <property type="component" value="Unassembled WGS sequence"/>
</dbReference>
<accession>A0A2I0JK06</accession>